<dbReference type="RefSeq" id="WP_186842965.1">
    <property type="nucleotide sequence ID" value="NZ_WJBC01000019.1"/>
</dbReference>
<gene>
    <name evidence="3" type="ORF">GH808_11620</name>
</gene>
<evidence type="ECO:0000313" key="3">
    <source>
        <dbReference type="EMBL" id="MBC3805078.1"/>
    </source>
</evidence>
<evidence type="ECO:0000256" key="1">
    <source>
        <dbReference type="SAM" id="Phobius"/>
    </source>
</evidence>
<dbReference type="Proteomes" id="UP000603234">
    <property type="component" value="Unassembled WGS sequence"/>
</dbReference>
<keyword evidence="1" id="KW-1133">Transmembrane helix</keyword>
<keyword evidence="1" id="KW-0812">Transmembrane</keyword>
<feature type="domain" description="Putative amidase" evidence="2">
    <location>
        <begin position="245"/>
        <end position="406"/>
    </location>
</feature>
<organism evidence="3 4">
    <name type="scientific">Acetobacterium fimetarium</name>
    <dbReference type="NCBI Taxonomy" id="52691"/>
    <lineage>
        <taxon>Bacteria</taxon>
        <taxon>Bacillati</taxon>
        <taxon>Bacillota</taxon>
        <taxon>Clostridia</taxon>
        <taxon>Eubacteriales</taxon>
        <taxon>Eubacteriaceae</taxon>
        <taxon>Acetobacterium</taxon>
    </lineage>
</organism>
<comment type="caution">
    <text evidence="3">The sequence shown here is derived from an EMBL/GenBank/DDBJ whole genome shotgun (WGS) entry which is preliminary data.</text>
</comment>
<keyword evidence="4" id="KW-1185">Reference proteome</keyword>
<dbReference type="PANTHER" id="PTHR40032:SF1">
    <property type="entry name" value="EXPORTED PROTEIN"/>
    <property type="match status" value="1"/>
</dbReference>
<feature type="transmembrane region" description="Helical" evidence="1">
    <location>
        <begin position="6"/>
        <end position="26"/>
    </location>
</feature>
<accession>A0ABR6WXB0</accession>
<proteinExistence type="predicted"/>
<reference evidence="3 4" key="1">
    <citation type="journal article" date="2020" name="mSystems">
        <title>Defining Genomic and Predicted Metabolic Features of the Acetobacterium Genus.</title>
        <authorList>
            <person name="Ross D.E."/>
            <person name="Marshall C.W."/>
            <person name="Gulliver D."/>
            <person name="May H.D."/>
            <person name="Norman R.S."/>
        </authorList>
    </citation>
    <scope>NUCLEOTIDE SEQUENCE [LARGE SCALE GENOMIC DNA]</scope>
    <source>
        <strain evidence="3 4">DSM 8238</strain>
    </source>
</reference>
<keyword evidence="1" id="KW-0472">Membrane</keyword>
<name>A0ABR6WXB0_9FIRM</name>
<dbReference type="Pfam" id="PF12671">
    <property type="entry name" value="Amidase_6"/>
    <property type="match status" value="1"/>
</dbReference>
<dbReference type="InterPro" id="IPR024301">
    <property type="entry name" value="Amidase_6"/>
</dbReference>
<evidence type="ECO:0000259" key="2">
    <source>
        <dbReference type="Pfam" id="PF12671"/>
    </source>
</evidence>
<evidence type="ECO:0000313" key="4">
    <source>
        <dbReference type="Proteomes" id="UP000603234"/>
    </source>
</evidence>
<protein>
    <recommendedName>
        <fullName evidence="2">Putative amidase domain-containing protein</fullName>
    </recommendedName>
</protein>
<dbReference type="EMBL" id="WJBC01000019">
    <property type="protein sequence ID" value="MBC3805078.1"/>
    <property type="molecule type" value="Genomic_DNA"/>
</dbReference>
<sequence>MRNKLLISFMVIIFVAVGFVFVGNFIHSPQFKKIANNLNSITSGNVIREIKIRSGEELLEPEALAPIIQYFDLSAAATADLNTTDITHLFSDSSSANAWINQSALDYLINLRLSQSNDLRMTNYEYGLTISEVNETEDQLEVILTEDRTVSFAFIPDIDSSSSGIGHTFYLKKSENGYLISAHDQDEDYFLLLEKAINENSEYSGEIPNELLAQSSSVVKELSSQKEAFNSSDQQARVSSAQNPYDAQSAVNYAMIWVNSNYVIRNTDEYGVYDQYDGNCNNYISQCLHAGGIPMDYFGDEHTQWKWYDDDVNLEEANSGRSPAWAGVEEFYTYASHNTGYGLAAVVDDNVFSGSAGDILQYGFGNNWHHSVIITDIISDKDGKMLDYLINSNTTDRINYPASAYGYPEIRLIKIIGWNNNPAEVNPQNEAPTVLVAPVDQPQEIQLQPEP</sequence>
<dbReference type="PANTHER" id="PTHR40032">
    <property type="entry name" value="EXPORTED PROTEIN-RELATED"/>
    <property type="match status" value="1"/>
</dbReference>